<dbReference type="Proteomes" id="UP000230973">
    <property type="component" value="Unassembled WGS sequence"/>
</dbReference>
<evidence type="ECO:0000313" key="2">
    <source>
        <dbReference type="EMBL" id="PIY63328.1"/>
    </source>
</evidence>
<reference evidence="3" key="1">
    <citation type="submission" date="2017-09" db="EMBL/GenBank/DDBJ databases">
        <title>Depth-based differentiation of microbial function through sediment-hosted aquifers and enrichment of novel symbionts in the deep terrestrial subsurface.</title>
        <authorList>
            <person name="Probst A.J."/>
            <person name="Ladd B."/>
            <person name="Jarett J.K."/>
            <person name="Geller-Mcgrath D.E."/>
            <person name="Sieber C.M.K."/>
            <person name="Emerson J.B."/>
            <person name="Anantharaman K."/>
            <person name="Thomas B.C."/>
            <person name="Malmstrom R."/>
            <person name="Stieglmeier M."/>
            <person name="Klingl A."/>
            <person name="Woyke T."/>
            <person name="Ryan C.M."/>
            <person name="Banfield J.F."/>
        </authorList>
    </citation>
    <scope>NUCLEOTIDE SEQUENCE [LARGE SCALE GENOMIC DNA]</scope>
</reference>
<keyword evidence="1" id="KW-0472">Membrane</keyword>
<protein>
    <submittedName>
        <fullName evidence="2">Uncharacterized protein</fullName>
    </submittedName>
</protein>
<name>A0A2M7QAY8_9BACT</name>
<comment type="caution">
    <text evidence="2">The sequence shown here is derived from an EMBL/GenBank/DDBJ whole genome shotgun (WGS) entry which is preliminary data.</text>
</comment>
<gene>
    <name evidence="2" type="ORF">COY93_00820</name>
</gene>
<sequence length="98" mass="11331">MWQHLFFTLILFLIIWQFRRLWIKKRLRDEADRVLAAIAEYSPDAGRLALALSEELIYHDIEMPRVCCTPGQASKIASLARRERARRMAAAIANGDCT</sequence>
<organism evidence="2 3">
    <name type="scientific">Candidatus Uhrbacteria bacterium CG_4_10_14_0_8_um_filter_58_22</name>
    <dbReference type="NCBI Taxonomy" id="1975029"/>
    <lineage>
        <taxon>Bacteria</taxon>
        <taxon>Candidatus Uhriibacteriota</taxon>
    </lineage>
</organism>
<accession>A0A2M7QAY8</accession>
<dbReference type="AlphaFoldDB" id="A0A2M7QAY8"/>
<dbReference type="EMBL" id="PFLC01000010">
    <property type="protein sequence ID" value="PIY63328.1"/>
    <property type="molecule type" value="Genomic_DNA"/>
</dbReference>
<feature type="transmembrane region" description="Helical" evidence="1">
    <location>
        <begin position="6"/>
        <end position="23"/>
    </location>
</feature>
<keyword evidence="1" id="KW-0812">Transmembrane</keyword>
<evidence type="ECO:0000256" key="1">
    <source>
        <dbReference type="SAM" id="Phobius"/>
    </source>
</evidence>
<evidence type="ECO:0000313" key="3">
    <source>
        <dbReference type="Proteomes" id="UP000230973"/>
    </source>
</evidence>
<proteinExistence type="predicted"/>
<keyword evidence="1" id="KW-1133">Transmembrane helix</keyword>